<feature type="region of interest" description="Disordered" evidence="1">
    <location>
        <begin position="40"/>
        <end position="87"/>
    </location>
</feature>
<dbReference type="AlphaFoldDB" id="A0A8T1U736"/>
<gene>
    <name evidence="2" type="ORF">JG687_00010519</name>
</gene>
<dbReference type="Proteomes" id="UP000688947">
    <property type="component" value="Unassembled WGS sequence"/>
</dbReference>
<proteinExistence type="predicted"/>
<evidence type="ECO:0000313" key="3">
    <source>
        <dbReference type="Proteomes" id="UP000688947"/>
    </source>
</evidence>
<comment type="caution">
    <text evidence="2">The sequence shown here is derived from an EMBL/GenBank/DDBJ whole genome shotgun (WGS) entry which is preliminary data.</text>
</comment>
<name>A0A8T1U736_9STRA</name>
<accession>A0A8T1U736</accession>
<organism evidence="2 3">
    <name type="scientific">Phytophthora cactorum</name>
    <dbReference type="NCBI Taxonomy" id="29920"/>
    <lineage>
        <taxon>Eukaryota</taxon>
        <taxon>Sar</taxon>
        <taxon>Stramenopiles</taxon>
        <taxon>Oomycota</taxon>
        <taxon>Peronosporomycetes</taxon>
        <taxon>Peronosporales</taxon>
        <taxon>Peronosporaceae</taxon>
        <taxon>Phytophthora</taxon>
    </lineage>
</organism>
<evidence type="ECO:0000313" key="2">
    <source>
        <dbReference type="EMBL" id="KAG6956583.1"/>
    </source>
</evidence>
<protein>
    <submittedName>
        <fullName evidence="2">Uncharacterized protein</fullName>
    </submittedName>
</protein>
<sequence length="87" mass="10057">MVRCSETSLRPDQVHVWRTAAIHHSMHSSELFDWSAHPSSKYQKHNYSSSQTLRMPERKPPKKRRVKDAESPGPNPSTNARQQNLAH</sequence>
<evidence type="ECO:0000256" key="1">
    <source>
        <dbReference type="SAM" id="MobiDB-lite"/>
    </source>
</evidence>
<dbReference type="EMBL" id="JAENGZ010000599">
    <property type="protein sequence ID" value="KAG6956583.1"/>
    <property type="molecule type" value="Genomic_DNA"/>
</dbReference>
<feature type="compositionally biased region" description="Polar residues" evidence="1">
    <location>
        <begin position="40"/>
        <end position="53"/>
    </location>
</feature>
<reference evidence="2" key="1">
    <citation type="submission" date="2021-01" db="EMBL/GenBank/DDBJ databases">
        <title>Phytophthora aleatoria, a newly-described species from Pinus radiata is distinct from Phytophthora cactorum isolates based on comparative genomics.</title>
        <authorList>
            <person name="Mcdougal R."/>
            <person name="Panda P."/>
            <person name="Williams N."/>
            <person name="Studholme D.J."/>
        </authorList>
    </citation>
    <scope>NUCLEOTIDE SEQUENCE</scope>
    <source>
        <strain evidence="2">NZFS 3830</strain>
    </source>
</reference>
<dbReference type="VEuPathDB" id="FungiDB:PC110_g19130"/>
<feature type="compositionally biased region" description="Polar residues" evidence="1">
    <location>
        <begin position="76"/>
        <end position="87"/>
    </location>
</feature>